<evidence type="ECO:0000313" key="2">
    <source>
        <dbReference type="Proteomes" id="UP000246702"/>
    </source>
</evidence>
<dbReference type="InterPro" id="IPR036770">
    <property type="entry name" value="Ankyrin_rpt-contain_sf"/>
</dbReference>
<proteinExistence type="predicted"/>
<dbReference type="Proteomes" id="UP000246702">
    <property type="component" value="Unassembled WGS sequence"/>
</dbReference>
<gene>
    <name evidence="1" type="ORF">BO94DRAFT_577919</name>
</gene>
<dbReference type="RefSeq" id="XP_025464138.1">
    <property type="nucleotide sequence ID" value="XM_025615193.1"/>
</dbReference>
<evidence type="ECO:0008006" key="3">
    <source>
        <dbReference type="Google" id="ProtNLM"/>
    </source>
</evidence>
<dbReference type="SUPFAM" id="SSF48403">
    <property type="entry name" value="Ankyrin repeat"/>
    <property type="match status" value="1"/>
</dbReference>
<dbReference type="EMBL" id="MSFK01000028">
    <property type="protein sequence ID" value="PWY76141.1"/>
    <property type="molecule type" value="Genomic_DNA"/>
</dbReference>
<accession>A0A317VS56</accession>
<evidence type="ECO:0000313" key="1">
    <source>
        <dbReference type="EMBL" id="PWY76141.1"/>
    </source>
</evidence>
<dbReference type="Gene3D" id="1.25.40.20">
    <property type="entry name" value="Ankyrin repeat-containing domain"/>
    <property type="match status" value="1"/>
</dbReference>
<protein>
    <recommendedName>
        <fullName evidence="3">Ankyrin</fullName>
    </recommendedName>
</protein>
<dbReference type="GeneID" id="37117336"/>
<dbReference type="OrthoDB" id="10433679at2759"/>
<dbReference type="AlphaFoldDB" id="A0A317VS56"/>
<sequence>MSDPTAQPRCRYCRKSHVELEGINLAWHIDQYAFPHGVQSWNNEVFEIKRVDIGLGDTEIGQAILGNDADALFGKLTRGGDNDGRLPDSWTILGAVVYACNWNILQKVLGKKGTARAYNLHVSMLNFTELEVHPMFQALQMNKMNIFKKFIQFNDGTIPTAILNYLIATQSVELIQSIITDDGKLPGRHSLLVKDQYGQTPLHSSMINTHKSNKDHEVFQTVFQVFLNEVERTAANGQEVPDKEALFQEWLSVEASFPNRPPYLTPFTCAIVHKVSPAVEQLPDCQDRQLHAPNWWGFTPLYFAARYVNHDAFERIIKKVGKLSAETSCQLGGTPKFAVVRAFREMDVVVKSNAAEYERKIETGEIPSGKVEYSPLNEQVQEIYRDMLRMAFQLAESNNMLQHVPHKHPITGQTAEEEADALQYDDLVEAFQRGWQEFYWRDATFHVAKFQDVQLLYSRKARADMEKELAK</sequence>
<name>A0A317VS56_9EURO</name>
<comment type="caution">
    <text evidence="1">The sequence shown here is derived from an EMBL/GenBank/DDBJ whole genome shotgun (WGS) entry which is preliminary data.</text>
</comment>
<reference evidence="1 2" key="1">
    <citation type="submission" date="2016-12" db="EMBL/GenBank/DDBJ databases">
        <title>The genomes of Aspergillus section Nigri reveals drivers in fungal speciation.</title>
        <authorList>
            <consortium name="DOE Joint Genome Institute"/>
            <person name="Vesth T.C."/>
            <person name="Nybo J."/>
            <person name="Theobald S."/>
            <person name="Brandl J."/>
            <person name="Frisvad J.C."/>
            <person name="Nielsen K.F."/>
            <person name="Lyhne E.K."/>
            <person name="Kogle M.E."/>
            <person name="Kuo A."/>
            <person name="Riley R."/>
            <person name="Clum A."/>
            <person name="Nolan M."/>
            <person name="Lipzen A."/>
            <person name="Salamov A."/>
            <person name="Henrissat B."/>
            <person name="Wiebenga A."/>
            <person name="De Vries R.P."/>
            <person name="Grigoriev I.V."/>
            <person name="Mortensen U.H."/>
            <person name="Andersen M.R."/>
            <person name="Baker S.E."/>
        </authorList>
    </citation>
    <scope>NUCLEOTIDE SEQUENCE [LARGE SCALE GENOMIC DNA]</scope>
    <source>
        <strain evidence="1 2">CBS 115572</strain>
    </source>
</reference>
<keyword evidence="2" id="KW-1185">Reference proteome</keyword>
<organism evidence="1 2">
    <name type="scientific">Aspergillus sclerotioniger CBS 115572</name>
    <dbReference type="NCBI Taxonomy" id="1450535"/>
    <lineage>
        <taxon>Eukaryota</taxon>
        <taxon>Fungi</taxon>
        <taxon>Dikarya</taxon>
        <taxon>Ascomycota</taxon>
        <taxon>Pezizomycotina</taxon>
        <taxon>Eurotiomycetes</taxon>
        <taxon>Eurotiomycetidae</taxon>
        <taxon>Eurotiales</taxon>
        <taxon>Aspergillaceae</taxon>
        <taxon>Aspergillus</taxon>
        <taxon>Aspergillus subgen. Circumdati</taxon>
    </lineage>
</organism>